<gene>
    <name evidence="2" type="ORF">SAMN05192554_103217</name>
</gene>
<evidence type="ECO:0000313" key="2">
    <source>
        <dbReference type="EMBL" id="SDM53010.1"/>
    </source>
</evidence>
<evidence type="ECO:0008006" key="4">
    <source>
        <dbReference type="Google" id="ProtNLM"/>
    </source>
</evidence>
<dbReference type="Proteomes" id="UP000199370">
    <property type="component" value="Unassembled WGS sequence"/>
</dbReference>
<accession>A0A1G9TYZ4</accession>
<evidence type="ECO:0000256" key="1">
    <source>
        <dbReference type="SAM" id="MobiDB-lite"/>
    </source>
</evidence>
<dbReference type="RefSeq" id="WP_139172241.1">
    <property type="nucleotide sequence ID" value="NZ_FNIA01000003.1"/>
</dbReference>
<protein>
    <recommendedName>
        <fullName evidence="4">Lipoprotein</fullName>
    </recommendedName>
</protein>
<organism evidence="2 3">
    <name type="scientific">Haloarchaeobius iranensis</name>
    <dbReference type="NCBI Taxonomy" id="996166"/>
    <lineage>
        <taxon>Archaea</taxon>
        <taxon>Methanobacteriati</taxon>
        <taxon>Methanobacteriota</taxon>
        <taxon>Stenosarchaea group</taxon>
        <taxon>Halobacteria</taxon>
        <taxon>Halobacteriales</taxon>
        <taxon>Halorubellaceae</taxon>
        <taxon>Haloarchaeobius</taxon>
    </lineage>
</organism>
<name>A0A1G9TYZ4_9EURY</name>
<evidence type="ECO:0000313" key="3">
    <source>
        <dbReference type="Proteomes" id="UP000199370"/>
    </source>
</evidence>
<dbReference type="EMBL" id="FNIA01000003">
    <property type="protein sequence ID" value="SDM53010.1"/>
    <property type="molecule type" value="Genomic_DNA"/>
</dbReference>
<feature type="compositionally biased region" description="Basic and acidic residues" evidence="1">
    <location>
        <begin position="146"/>
        <end position="157"/>
    </location>
</feature>
<dbReference type="PROSITE" id="PS51257">
    <property type="entry name" value="PROKAR_LIPOPROTEIN"/>
    <property type="match status" value="1"/>
</dbReference>
<dbReference type="AlphaFoldDB" id="A0A1G9TYZ4"/>
<reference evidence="2 3" key="1">
    <citation type="submission" date="2016-10" db="EMBL/GenBank/DDBJ databases">
        <authorList>
            <person name="de Groot N.N."/>
        </authorList>
    </citation>
    <scope>NUCLEOTIDE SEQUENCE [LARGE SCALE GENOMIC DNA]</scope>
    <source>
        <strain evidence="3">EB21,IBRC-M 10013,KCTC 4048</strain>
    </source>
</reference>
<dbReference type="STRING" id="996166.SAMN05192554_103217"/>
<feature type="region of interest" description="Disordered" evidence="1">
    <location>
        <begin position="138"/>
        <end position="157"/>
    </location>
</feature>
<sequence>MNRRTAVKAATTATVAFSGCLGALNISSSTQGPPAYVHAEFTVLDESRNTDEEIPDLEDPPRVRFNRGDGEILVFGSLRVGSGNCSRAALDSITYDEETKVLTVAVGTTGVEPENSGCEGDESVDSYRLTITFDENYPEEVQASEEGEHERTTVSRP</sequence>
<proteinExistence type="predicted"/>
<keyword evidence="3" id="KW-1185">Reference proteome</keyword>